<evidence type="ECO:0000256" key="1">
    <source>
        <dbReference type="ARBA" id="ARBA00004328"/>
    </source>
</evidence>
<evidence type="ECO:0000256" key="2">
    <source>
        <dbReference type="ARBA" id="ARBA00022612"/>
    </source>
</evidence>
<dbReference type="EMBL" id="JAVIJC010000014">
    <property type="protein sequence ID" value="MDX8492910.1"/>
    <property type="molecule type" value="Genomic_DNA"/>
</dbReference>
<gene>
    <name evidence="4" type="ORF">RFN29_15130</name>
</gene>
<dbReference type="RefSeq" id="WP_320226892.1">
    <property type="nucleotide sequence ID" value="NZ_JAVIJC010000014.1"/>
</dbReference>
<keyword evidence="5" id="KW-1185">Reference proteome</keyword>
<evidence type="ECO:0000256" key="3">
    <source>
        <dbReference type="ARBA" id="ARBA00023219"/>
    </source>
</evidence>
<evidence type="ECO:0000313" key="5">
    <source>
        <dbReference type="Proteomes" id="UP001271249"/>
    </source>
</evidence>
<protein>
    <submittedName>
        <fullName evidence="4">Portal protein</fullName>
    </submittedName>
</protein>
<accession>A0ABU4Z121</accession>
<comment type="subcellular location">
    <subcellularLocation>
        <location evidence="1">Virion</location>
    </subcellularLocation>
</comment>
<name>A0ABU4Z121_9HYPH</name>
<dbReference type="Proteomes" id="UP001271249">
    <property type="component" value="Unassembled WGS sequence"/>
</dbReference>
<reference evidence="4 5" key="1">
    <citation type="submission" date="2023-08" db="EMBL/GenBank/DDBJ databases">
        <title>Implementing the SeqCode for naming new Mesorhizobium species isolated from Vachellia karroo root nodules.</title>
        <authorList>
            <person name="Van Lill M."/>
        </authorList>
    </citation>
    <scope>NUCLEOTIDE SEQUENCE [LARGE SCALE GENOMIC DNA]</scope>
    <source>
        <strain evidence="4 5">VK22B</strain>
    </source>
</reference>
<keyword evidence="3" id="KW-0231">Viral genome packaging</keyword>
<organism evidence="4 5">
    <name type="scientific">Mesorhizobium captivum</name>
    <dbReference type="NCBI Taxonomy" id="3072319"/>
    <lineage>
        <taxon>Bacteria</taxon>
        <taxon>Pseudomonadati</taxon>
        <taxon>Pseudomonadota</taxon>
        <taxon>Alphaproteobacteria</taxon>
        <taxon>Hyphomicrobiales</taxon>
        <taxon>Phyllobacteriaceae</taxon>
        <taxon>Mesorhizobium</taxon>
    </lineage>
</organism>
<proteinExistence type="predicted"/>
<dbReference type="InterPro" id="IPR020991">
    <property type="entry name" value="Connector_podovirus"/>
</dbReference>
<dbReference type="Pfam" id="PF12236">
    <property type="entry name" value="Head-tail_con"/>
    <property type="match status" value="1"/>
</dbReference>
<comment type="caution">
    <text evidence="4">The sequence shown here is derived from an EMBL/GenBank/DDBJ whole genome shotgun (WGS) entry which is preliminary data.</text>
</comment>
<keyword evidence="2" id="KW-1188">Viral release from host cell</keyword>
<evidence type="ECO:0000313" key="4">
    <source>
        <dbReference type="EMBL" id="MDX8492910.1"/>
    </source>
</evidence>
<sequence length="566" mass="62716">MTVNAARNESQVAYHRRRAEELKTVRSPWEPVWTPCADYIEPTRLRLSSRNEGAISRDKILNAKATVSLRTLASGMHSGITSPARPWFRLATLDPDLKDYAPVKTYLADVEQRMREVFAGSNVYTAFHIGYGDLGLFGQSVGLLVEDENQTVRLQQLLHGRFWIARDETGRATTLYRTFRWSVARIVSRFGYDKVSARIKGLYDQSKYEERFDIWHAVEPRLTRDPSRLDKKNKPFLSNYWEASETAGGMAGELLEESGFDENPIIAPPWELAGDDHYGLSPGQVALGDVKGLQLMTKRKWEAIDKKVRPPMTGPTSMRNNPASLLPGAVTYVDDPTGKGYRPAMEVNLDLSHLTADIRGTEDAIDRFFFADLFLMLANMDGIQPRNTMEIAERKEEKLLQLGPVLENVYGGQLEPVIDRTYAIMIRNNMLPPPPPDLHGQALKIEYISILAQAQKAVATGAVERGFAFAGQLAAVKPDVLDKLDADEAVDIYFDYLGVPPSIVVPDDKVEAIRQNRAKEQQLAKNAAAMAQIAPAAKQGADAAAVLAGAQNNPGGAELLNRLGIG</sequence>